<dbReference type="EMBL" id="CP023747">
    <property type="protein sequence ID" value="QEV42344.1"/>
    <property type="molecule type" value="Genomic_DNA"/>
</dbReference>
<keyword evidence="2" id="KW-0472">Membrane</keyword>
<sequence length="397" mass="42466">MSAADSDHSTGVSEPTPVSVPRARWHPGRLLRGRVRPVVAAAVAGVLLGVAGTAWGTGAGPFGDDRKCWGALDNGDLKDFFYDPDRVTAAETPLQYRNVGGHSGLCRLTGHNVGATVNVHQLDEHYDGLGRWGEEYLSSRLVPMGGGLLGMASDTRAWLAVPDGCFGRPDAIKAPTVVDIDGGYTVQSSEVDKKDRAALTHMVVKVMNRLLDEYECGGTILDPADHLPAADEGRNGDRPGAVCRIKGLAFSAQHKDGEQANGGKKAKDSGNDEDTTAESVRVTPDGGPVRTCERGHLSSTNLRVTTVSDSRLTALFGLFLYQYDTRLKSSRGRGSLSDREGIFQAHCQTGDVTFVAHSYRSSGAQVRALFPRYVEAEAARIGCGAFRVTTDTSDEEY</sequence>
<keyword evidence="2" id="KW-1133">Transmembrane helix</keyword>
<dbReference type="AlphaFoldDB" id="A0A5P2W8Q3"/>
<feature type="region of interest" description="Disordered" evidence="1">
    <location>
        <begin position="254"/>
        <end position="290"/>
    </location>
</feature>
<dbReference type="RefSeq" id="WP_052454397.1">
    <property type="nucleotide sequence ID" value="NZ_CP009313.1"/>
</dbReference>
<dbReference type="KEGG" id="snq:CP978_30755"/>
<gene>
    <name evidence="3" type="ORF">CP978_30755</name>
</gene>
<keyword evidence="2" id="KW-0812">Transmembrane</keyword>
<feature type="transmembrane region" description="Helical" evidence="2">
    <location>
        <begin position="38"/>
        <end position="58"/>
    </location>
</feature>
<evidence type="ECO:0000313" key="3">
    <source>
        <dbReference type="EMBL" id="QEV42344.1"/>
    </source>
</evidence>
<proteinExistence type="predicted"/>
<dbReference type="Proteomes" id="UP000325763">
    <property type="component" value="Chromosome"/>
</dbReference>
<dbReference type="OrthoDB" id="4112092at2"/>
<evidence type="ECO:0000256" key="2">
    <source>
        <dbReference type="SAM" id="Phobius"/>
    </source>
</evidence>
<evidence type="ECO:0000256" key="1">
    <source>
        <dbReference type="SAM" id="MobiDB-lite"/>
    </source>
</evidence>
<organism evidence="3 4">
    <name type="scientific">Streptomyces nodosus</name>
    <dbReference type="NCBI Taxonomy" id="40318"/>
    <lineage>
        <taxon>Bacteria</taxon>
        <taxon>Bacillati</taxon>
        <taxon>Actinomycetota</taxon>
        <taxon>Actinomycetes</taxon>
        <taxon>Kitasatosporales</taxon>
        <taxon>Streptomycetaceae</taxon>
        <taxon>Streptomyces</taxon>
    </lineage>
</organism>
<accession>A0A5P2W8Q3</accession>
<evidence type="ECO:0000313" key="4">
    <source>
        <dbReference type="Proteomes" id="UP000325763"/>
    </source>
</evidence>
<reference evidence="3 4" key="1">
    <citation type="submission" date="2017-09" db="EMBL/GenBank/DDBJ databases">
        <title>Streptomyces genome completion.</title>
        <authorList>
            <person name="Lee N."/>
            <person name="Cho B.-K."/>
        </authorList>
    </citation>
    <scope>NUCLEOTIDE SEQUENCE [LARGE SCALE GENOMIC DNA]</scope>
    <source>
        <strain evidence="3 4">ATCC 14899</strain>
    </source>
</reference>
<name>A0A5P2W8Q3_9ACTN</name>
<protein>
    <submittedName>
        <fullName evidence="3">Uncharacterized protein</fullName>
    </submittedName>
</protein>
<feature type="region of interest" description="Disordered" evidence="1">
    <location>
        <begin position="1"/>
        <end position="23"/>
    </location>
</feature>